<evidence type="ECO:0000313" key="6">
    <source>
        <dbReference type="EMBL" id="KAF2852201.1"/>
    </source>
</evidence>
<feature type="transmembrane region" description="Helical" evidence="5">
    <location>
        <begin position="41"/>
        <end position="63"/>
    </location>
</feature>
<dbReference type="Gene3D" id="1.20.1280.290">
    <property type="match status" value="1"/>
</dbReference>
<feature type="transmembrane region" description="Helical" evidence="5">
    <location>
        <begin position="115"/>
        <end position="139"/>
    </location>
</feature>
<evidence type="ECO:0000256" key="1">
    <source>
        <dbReference type="ARBA" id="ARBA00004141"/>
    </source>
</evidence>
<proteinExistence type="predicted"/>
<dbReference type="Proteomes" id="UP000799423">
    <property type="component" value="Unassembled WGS sequence"/>
</dbReference>
<evidence type="ECO:0000256" key="4">
    <source>
        <dbReference type="ARBA" id="ARBA00023136"/>
    </source>
</evidence>
<gene>
    <name evidence="6" type="ORF">T440DRAFT_497770</name>
</gene>
<comment type="subcellular location">
    <subcellularLocation>
        <location evidence="1">Membrane</location>
        <topology evidence="1">Multi-pass membrane protein</topology>
    </subcellularLocation>
</comment>
<keyword evidence="3 5" id="KW-1133">Transmembrane helix</keyword>
<organism evidence="6 7">
    <name type="scientific">Plenodomus tracheiphilus IPT5</name>
    <dbReference type="NCBI Taxonomy" id="1408161"/>
    <lineage>
        <taxon>Eukaryota</taxon>
        <taxon>Fungi</taxon>
        <taxon>Dikarya</taxon>
        <taxon>Ascomycota</taxon>
        <taxon>Pezizomycotina</taxon>
        <taxon>Dothideomycetes</taxon>
        <taxon>Pleosporomycetidae</taxon>
        <taxon>Pleosporales</taxon>
        <taxon>Pleosporineae</taxon>
        <taxon>Leptosphaeriaceae</taxon>
        <taxon>Plenodomus</taxon>
    </lineage>
</organism>
<reference evidence="6" key="1">
    <citation type="submission" date="2020-01" db="EMBL/GenBank/DDBJ databases">
        <authorList>
            <consortium name="DOE Joint Genome Institute"/>
            <person name="Haridas S."/>
            <person name="Albert R."/>
            <person name="Binder M."/>
            <person name="Bloem J."/>
            <person name="Labutti K."/>
            <person name="Salamov A."/>
            <person name="Andreopoulos B."/>
            <person name="Baker S.E."/>
            <person name="Barry K."/>
            <person name="Bills G."/>
            <person name="Bluhm B.H."/>
            <person name="Cannon C."/>
            <person name="Castanera R."/>
            <person name="Culley D.E."/>
            <person name="Daum C."/>
            <person name="Ezra D."/>
            <person name="Gonzalez J.B."/>
            <person name="Henrissat B."/>
            <person name="Kuo A."/>
            <person name="Liang C."/>
            <person name="Lipzen A."/>
            <person name="Lutzoni F."/>
            <person name="Magnuson J."/>
            <person name="Mondo S."/>
            <person name="Nolan M."/>
            <person name="Ohm R."/>
            <person name="Pangilinan J."/>
            <person name="Park H.-J."/>
            <person name="Ramirez L."/>
            <person name="Alfaro M."/>
            <person name="Sun H."/>
            <person name="Tritt A."/>
            <person name="Yoshinaga Y."/>
            <person name="Zwiers L.-H."/>
            <person name="Turgeon B.G."/>
            <person name="Goodwin S.B."/>
            <person name="Spatafora J.W."/>
            <person name="Crous P.W."/>
            <person name="Grigoriev I.V."/>
        </authorList>
    </citation>
    <scope>NUCLEOTIDE SEQUENCE</scope>
    <source>
        <strain evidence="6">IPT5</strain>
    </source>
</reference>
<accession>A0A6A7B9N3</accession>
<dbReference type="OrthoDB" id="5139341at2759"/>
<dbReference type="Pfam" id="PF04193">
    <property type="entry name" value="PQ-loop"/>
    <property type="match status" value="1"/>
</dbReference>
<evidence type="ECO:0000256" key="2">
    <source>
        <dbReference type="ARBA" id="ARBA00022692"/>
    </source>
</evidence>
<keyword evidence="7" id="KW-1185">Reference proteome</keyword>
<dbReference type="InterPro" id="IPR006603">
    <property type="entry name" value="PQ-loop_rpt"/>
</dbReference>
<feature type="transmembrane region" description="Helical" evidence="5">
    <location>
        <begin position="202"/>
        <end position="223"/>
    </location>
</feature>
<name>A0A6A7B9N3_9PLEO</name>
<feature type="transmembrane region" description="Helical" evidence="5">
    <location>
        <begin position="84"/>
        <end position="103"/>
    </location>
</feature>
<feature type="transmembrane region" description="Helical" evidence="5">
    <location>
        <begin position="160"/>
        <end position="182"/>
    </location>
</feature>
<dbReference type="GO" id="GO:0016020">
    <property type="term" value="C:membrane"/>
    <property type="evidence" value="ECO:0007669"/>
    <property type="project" value="UniProtKB-SubCell"/>
</dbReference>
<dbReference type="AlphaFoldDB" id="A0A6A7B9N3"/>
<evidence type="ECO:0000313" key="7">
    <source>
        <dbReference type="Proteomes" id="UP000799423"/>
    </source>
</evidence>
<keyword evidence="2 5" id="KW-0812">Transmembrane</keyword>
<evidence type="ECO:0000256" key="3">
    <source>
        <dbReference type="ARBA" id="ARBA00022989"/>
    </source>
</evidence>
<keyword evidence="4 5" id="KW-0472">Membrane</keyword>
<dbReference type="SMART" id="SM00679">
    <property type="entry name" value="CTNS"/>
    <property type="match status" value="1"/>
</dbReference>
<dbReference type="EMBL" id="MU006299">
    <property type="protein sequence ID" value="KAF2852201.1"/>
    <property type="molecule type" value="Genomic_DNA"/>
</dbReference>
<protein>
    <submittedName>
        <fullName evidence="6">Uncharacterized protein</fullName>
    </submittedName>
</protein>
<sequence length="255" mass="28289">MATPSPPNWLLGLLSLLSLISFLPQFHHIFRKRSSSGVSTYYLLFNLISTTEQFTLFFFLLVNRVEPFITCLHLPSSYRDINKTLAITIYVAYLCISMVPVLIDLVDASDSPYRKWVGAIFSGIHALFLSYIITALEISTLLAQARMMSRQPQEHGLSRAGLAVQAVVFALVAVTWITRVAFPYDEVEGKWGVGMLLMWFEMVGWAAVDNGVFAVVQMVLLGIAMRSLRGDGGVESGETEPLLRTEGGVIHTQAP</sequence>
<evidence type="ECO:0000256" key="5">
    <source>
        <dbReference type="SAM" id="Phobius"/>
    </source>
</evidence>